<dbReference type="Gene3D" id="3.30.428.10">
    <property type="entry name" value="HIT-like"/>
    <property type="match status" value="1"/>
</dbReference>
<comment type="caution">
    <text evidence="3">The sequence shown here is derived from an EMBL/GenBank/DDBJ whole genome shotgun (WGS) entry which is preliminary data.</text>
</comment>
<dbReference type="InterPro" id="IPR011146">
    <property type="entry name" value="HIT-like"/>
</dbReference>
<proteinExistence type="predicted"/>
<dbReference type="Pfam" id="PF01230">
    <property type="entry name" value="HIT"/>
    <property type="match status" value="1"/>
</dbReference>
<dbReference type="AlphaFoldDB" id="A0A7W7P1M2"/>
<dbReference type="RefSeq" id="WP_184589710.1">
    <property type="nucleotide sequence ID" value="NZ_JACHLI010000009.1"/>
</dbReference>
<comment type="caution">
    <text evidence="1">Lacks conserved residue(s) required for the propagation of feature annotation.</text>
</comment>
<evidence type="ECO:0000313" key="3">
    <source>
        <dbReference type="EMBL" id="MBB4863899.1"/>
    </source>
</evidence>
<dbReference type="PROSITE" id="PS51084">
    <property type="entry name" value="HIT_2"/>
    <property type="match status" value="1"/>
</dbReference>
<dbReference type="InterPro" id="IPR026026">
    <property type="entry name" value="HIT_Hint"/>
</dbReference>
<evidence type="ECO:0000256" key="1">
    <source>
        <dbReference type="PROSITE-ProRule" id="PRU00464"/>
    </source>
</evidence>
<dbReference type="SUPFAM" id="SSF54197">
    <property type="entry name" value="HIT-like"/>
    <property type="match status" value="1"/>
</dbReference>
<name>A0A7W7P1M2_PSENT</name>
<dbReference type="GO" id="GO:0016787">
    <property type="term" value="F:hydrolase activity"/>
    <property type="evidence" value="ECO:0007669"/>
    <property type="project" value="UniProtKB-KW"/>
</dbReference>
<sequence>MFALDSRLKQDTVAVGDFPLSTLLLMNDSQYPWFILVPRREDVSEIFQLDSADQQQLWREATQLAEVLKDTFDADKMNVANLGNVVSQLHVHVIVRKTDDVAWPGPVWGRHPAVPYSAEKLARVREKLRMALGDGFRFIQE</sequence>
<accession>A0A7W7P1M2</accession>
<evidence type="ECO:0000259" key="2">
    <source>
        <dbReference type="PROSITE" id="PS51084"/>
    </source>
</evidence>
<reference evidence="3 4" key="1">
    <citation type="submission" date="2020-08" db="EMBL/GenBank/DDBJ databases">
        <title>Functional genomics of gut bacteria from endangered species of beetles.</title>
        <authorList>
            <person name="Carlos-Shanley C."/>
        </authorList>
    </citation>
    <scope>NUCLEOTIDE SEQUENCE [LARGE SCALE GENOMIC DNA]</scope>
    <source>
        <strain evidence="3 4">S00179</strain>
    </source>
</reference>
<gene>
    <name evidence="3" type="ORF">HNP46_002759</name>
</gene>
<dbReference type="Proteomes" id="UP000566995">
    <property type="component" value="Unassembled WGS sequence"/>
</dbReference>
<organism evidence="3 4">
    <name type="scientific">Pseudomonas nitroreducens</name>
    <dbReference type="NCBI Taxonomy" id="46680"/>
    <lineage>
        <taxon>Bacteria</taxon>
        <taxon>Pseudomonadati</taxon>
        <taxon>Pseudomonadota</taxon>
        <taxon>Gammaproteobacteria</taxon>
        <taxon>Pseudomonadales</taxon>
        <taxon>Pseudomonadaceae</taxon>
        <taxon>Pseudomonas</taxon>
    </lineage>
</organism>
<dbReference type="PIRSF" id="PIRSF000714">
    <property type="entry name" value="HIT"/>
    <property type="match status" value="1"/>
</dbReference>
<protein>
    <submittedName>
        <fullName evidence="3">Diadenosine tetraphosphate (Ap4A) HIT family hydrolase</fullName>
    </submittedName>
</protein>
<feature type="domain" description="HIT" evidence="2">
    <location>
        <begin position="1"/>
        <end position="103"/>
    </location>
</feature>
<keyword evidence="3" id="KW-0378">Hydrolase</keyword>
<evidence type="ECO:0000313" key="4">
    <source>
        <dbReference type="Proteomes" id="UP000566995"/>
    </source>
</evidence>
<dbReference type="EMBL" id="JACHLI010000009">
    <property type="protein sequence ID" value="MBB4863899.1"/>
    <property type="molecule type" value="Genomic_DNA"/>
</dbReference>
<dbReference type="InterPro" id="IPR036265">
    <property type="entry name" value="HIT-like_sf"/>
</dbReference>